<dbReference type="AlphaFoldDB" id="A0A6A4W2K1"/>
<organism evidence="2 3">
    <name type="scientific">Amphibalanus amphitrite</name>
    <name type="common">Striped barnacle</name>
    <name type="synonym">Balanus amphitrite</name>
    <dbReference type="NCBI Taxonomy" id="1232801"/>
    <lineage>
        <taxon>Eukaryota</taxon>
        <taxon>Metazoa</taxon>
        <taxon>Ecdysozoa</taxon>
        <taxon>Arthropoda</taxon>
        <taxon>Crustacea</taxon>
        <taxon>Multicrustacea</taxon>
        <taxon>Cirripedia</taxon>
        <taxon>Thoracica</taxon>
        <taxon>Thoracicalcarea</taxon>
        <taxon>Balanomorpha</taxon>
        <taxon>Balanoidea</taxon>
        <taxon>Balanidae</taxon>
        <taxon>Amphibalaninae</taxon>
        <taxon>Amphibalanus</taxon>
    </lineage>
</organism>
<dbReference type="InterPro" id="IPR000719">
    <property type="entry name" value="Prot_kinase_dom"/>
</dbReference>
<reference evidence="2 3" key="1">
    <citation type="submission" date="2019-07" db="EMBL/GenBank/DDBJ databases">
        <title>Draft genome assembly of a fouling barnacle, Amphibalanus amphitrite (Darwin, 1854): The first reference genome for Thecostraca.</title>
        <authorList>
            <person name="Kim W."/>
        </authorList>
    </citation>
    <scope>NUCLEOTIDE SEQUENCE [LARGE SCALE GENOMIC DNA]</scope>
    <source>
        <strain evidence="2">SNU_AA5</strain>
        <tissue evidence="2">Soma without cirri and trophi</tissue>
    </source>
</reference>
<comment type="caution">
    <text evidence="2">The sequence shown here is derived from an EMBL/GenBank/DDBJ whole genome shotgun (WGS) entry which is preliminary data.</text>
</comment>
<evidence type="ECO:0000313" key="3">
    <source>
        <dbReference type="Proteomes" id="UP000440578"/>
    </source>
</evidence>
<proteinExistence type="predicted"/>
<dbReference type="EMBL" id="VIIS01001457">
    <property type="protein sequence ID" value="KAF0297940.1"/>
    <property type="molecule type" value="Genomic_DNA"/>
</dbReference>
<dbReference type="Proteomes" id="UP000440578">
    <property type="component" value="Unassembled WGS sequence"/>
</dbReference>
<protein>
    <submittedName>
        <fullName evidence="2">Serine/threonine-protein kinase 32B</fullName>
    </submittedName>
</protein>
<dbReference type="OrthoDB" id="6360706at2759"/>
<dbReference type="GO" id="GO:0005524">
    <property type="term" value="F:ATP binding"/>
    <property type="evidence" value="ECO:0007669"/>
    <property type="project" value="InterPro"/>
</dbReference>
<keyword evidence="3" id="KW-1185">Reference proteome</keyword>
<accession>A0A6A4W2K1</accession>
<evidence type="ECO:0000259" key="1">
    <source>
        <dbReference type="PROSITE" id="PS50011"/>
    </source>
</evidence>
<feature type="domain" description="Protein kinase" evidence="1">
    <location>
        <begin position="1"/>
        <end position="60"/>
    </location>
</feature>
<sequence length="60" mass="6942">MYAMKYTNKRQSLEKEAIANVIREVQILSSLDHPFIINLVFSFQGQSSRHSIYSAFGYVN</sequence>
<dbReference type="Gene3D" id="3.30.200.20">
    <property type="entry name" value="Phosphorylase Kinase, domain 1"/>
    <property type="match status" value="1"/>
</dbReference>
<dbReference type="PROSITE" id="PS50011">
    <property type="entry name" value="PROTEIN_KINASE_DOM"/>
    <property type="match status" value="1"/>
</dbReference>
<name>A0A6A4W2K1_AMPAM</name>
<gene>
    <name evidence="2" type="primary">STK32B</name>
    <name evidence="2" type="ORF">FJT64_004666</name>
</gene>
<keyword evidence="2" id="KW-0808">Transferase</keyword>
<keyword evidence="2" id="KW-0418">Kinase</keyword>
<evidence type="ECO:0000313" key="2">
    <source>
        <dbReference type="EMBL" id="KAF0297940.1"/>
    </source>
</evidence>
<dbReference type="GO" id="GO:0004672">
    <property type="term" value="F:protein kinase activity"/>
    <property type="evidence" value="ECO:0007669"/>
    <property type="project" value="InterPro"/>
</dbReference>
<dbReference type="SUPFAM" id="SSF56112">
    <property type="entry name" value="Protein kinase-like (PK-like)"/>
    <property type="match status" value="1"/>
</dbReference>
<dbReference type="InterPro" id="IPR011009">
    <property type="entry name" value="Kinase-like_dom_sf"/>
</dbReference>